<evidence type="ECO:0000256" key="1">
    <source>
        <dbReference type="ARBA" id="ARBA00004123"/>
    </source>
</evidence>
<dbReference type="GO" id="GO:0005634">
    <property type="term" value="C:nucleus"/>
    <property type="evidence" value="ECO:0007669"/>
    <property type="project" value="UniProtKB-SubCell"/>
</dbReference>
<dbReference type="GO" id="GO:0000793">
    <property type="term" value="C:condensed chromosome"/>
    <property type="evidence" value="ECO:0007669"/>
    <property type="project" value="TreeGrafter"/>
</dbReference>
<dbReference type="Proteomes" id="UP000515160">
    <property type="component" value="Chromosome 2R"/>
</dbReference>
<dbReference type="OrthoDB" id="27031at2759"/>
<feature type="region of interest" description="Disordered" evidence="6">
    <location>
        <begin position="1"/>
        <end position="21"/>
    </location>
</feature>
<dbReference type="GO" id="GO:0007129">
    <property type="term" value="P:homologous chromosome pairing at meiosis"/>
    <property type="evidence" value="ECO:0007669"/>
    <property type="project" value="TreeGrafter"/>
</dbReference>
<dbReference type="GO" id="GO:0036297">
    <property type="term" value="P:interstrand cross-link repair"/>
    <property type="evidence" value="ECO:0007669"/>
    <property type="project" value="TreeGrafter"/>
</dbReference>
<feature type="compositionally biased region" description="Low complexity" evidence="6">
    <location>
        <begin position="1482"/>
        <end position="1497"/>
    </location>
</feature>
<feature type="compositionally biased region" description="Acidic residues" evidence="6">
    <location>
        <begin position="1445"/>
        <end position="1462"/>
    </location>
</feature>
<accession>A0A9C6T1P3</accession>
<evidence type="ECO:0000256" key="2">
    <source>
        <dbReference type="ARBA" id="ARBA00022499"/>
    </source>
</evidence>
<dbReference type="InterPro" id="IPR029448">
    <property type="entry name" value="FANCD2"/>
</dbReference>
<feature type="compositionally biased region" description="Low complexity" evidence="6">
    <location>
        <begin position="1463"/>
        <end position="1474"/>
    </location>
</feature>
<evidence type="ECO:0000256" key="4">
    <source>
        <dbReference type="ARBA" id="ARBA00023242"/>
    </source>
</evidence>
<evidence type="ECO:0000256" key="3">
    <source>
        <dbReference type="ARBA" id="ARBA00022843"/>
    </source>
</evidence>
<dbReference type="RefSeq" id="XP_051863536.1">
    <property type="nucleotide sequence ID" value="XM_052007576.1"/>
</dbReference>
<evidence type="ECO:0000313" key="7">
    <source>
        <dbReference type="Proteomes" id="UP000515160"/>
    </source>
</evidence>
<dbReference type="GO" id="GO:0070182">
    <property type="term" value="F:DNA polymerase binding"/>
    <property type="evidence" value="ECO:0007669"/>
    <property type="project" value="TreeGrafter"/>
</dbReference>
<keyword evidence="2" id="KW-1017">Isopeptide bond</keyword>
<name>A0A9C6T1P3_DROAB</name>
<comment type="similarity">
    <text evidence="5">Belongs to the Fanconi anemia protein FANCD2 family.</text>
</comment>
<protein>
    <submittedName>
        <fullName evidence="8">Fanconi anemia group D2 protein</fullName>
    </submittedName>
</protein>
<dbReference type="GO" id="GO:0031573">
    <property type="term" value="P:mitotic intra-S DNA damage checkpoint signaling"/>
    <property type="evidence" value="ECO:0007669"/>
    <property type="project" value="TreeGrafter"/>
</dbReference>
<dbReference type="PANTHER" id="PTHR32086">
    <property type="entry name" value="FANCONI ANEMIA GROUP D2 PROTEIN"/>
    <property type="match status" value="1"/>
</dbReference>
<evidence type="ECO:0000313" key="8">
    <source>
        <dbReference type="RefSeq" id="XP_051863536.1"/>
    </source>
</evidence>
<gene>
    <name evidence="8" type="primary">LOC127566070</name>
</gene>
<proteinExistence type="inferred from homology"/>
<evidence type="ECO:0000256" key="6">
    <source>
        <dbReference type="SAM" id="MobiDB-lite"/>
    </source>
</evidence>
<keyword evidence="7" id="KW-1185">Reference proteome</keyword>
<dbReference type="GeneID" id="127566070"/>
<dbReference type="Pfam" id="PF14631">
    <property type="entry name" value="FancD2"/>
    <property type="match status" value="1"/>
</dbReference>
<dbReference type="PANTHER" id="PTHR32086:SF0">
    <property type="entry name" value="FANCONI ANEMIA GROUP D2 PROTEIN"/>
    <property type="match status" value="1"/>
</dbReference>
<sequence>MYRKFKKRANPVNPKPLNPIDENATIKIPRLSTVDKTDDAIESFSRESEENIPASQEQTQRFLSQHSIALAATLGRTQSSSRINCSRQPNTFFEMVLLNAGVQLDHDDTFVLSCDHIAIVAKLRDILVRSPKYPDNIETFKTGLNAALAPKSKLAQKLLSGCTIDTAGEEQAYQSQNSMFINFLMIDFLREPCLEVLFNKIEEIAKLDRVQTIPGCLPLLPLMLGQLRYLTLSHSDQIYSHIERIFNIGSDSTKMDIINNAEFVLDASKHDDFVDLLIINYASSKDLFHLSTVQMLSNLSLNARSQGKLRERILDFIKEDSSCSNVLLPHLIRLLLNSLNQDTDDIVRELVSTLREVFNWRYRAQGDAVEMARPAANEKQSQLELFGFLQQGLRRSKRFYQMWQRIIAGLPAMEFRSFDFIMLLLLIHINEDNTLYIQNLLRRRIKLEHITVDILDEVKEHYSHILELHISVLMHILHDFVREKNRIVADFAKGSYSILFKLCNSIQKNILKKLLELTFDKSAQHVTTMSLILMRELQRKNSKHIQNCAMLLLPLLDRLSDLTLPQTRLAMDLLCHVAFPEPKLKECAPLQDQIEMMVKKQQINRTDYVQRQGIIGCVQLIDAVARIETQLLENDDLQTSVESITSLPDGRSKQAANLIMLTQSAIRNSPELLALFYDELASVLTVRYYNAESAYMLDNKFLIWLCELMTYRFQQSFVSEHQPNAIKGIQLEYQKNINELDETNVNTESEVLSIGINISELVLAPNSNACDSIFVLAPLFNLVSVLHNQRYQCSLEVINALLGCAIILPSFFDDANYMAVFDNYDEELQKQILNIYFHTVNWIRVTICAFASQKHDATRKRVLMRLGDLICIEQRLKILLTHAPVGFVPPPCQFLNNPKPKTAQQGVREKRQTGKQSKAILSESIKETEDNQQQFGNHSKVGDLTIKLGSCKPVKCKIDFESLYGSLERYRQLDVGIIVLLKEEPFTLNHPLESEEVGTHLGLLELRFILTDLVHKLETVINGHQDVTDADSLRSHVAKPEHFMCDLQECLGEITMRLITLAEHIDEQLEKVNNVHSNLDLFKDKFNYVKTCFGLCIHLFALYFSWSEWTDKSQSQLLQSSLRNALPPAKRKSLKKPSQASLATQVFDYFLKYEKSVLSLGTAVQLQRLLRSLRKLGASGENAAKRAVQQGEEIRKLCTIMLKRKWFHYSGSLEKGAQCNIHLDELVKGFLKDSPYDRQKDILSDLNEECGLLNKKDTALDSFPNIKKANFPLLFRGLCEILIATLSGQCTADTAGDRFQLWESTIGLLNGLLNVVKKVEQPRNFGLFLKHSQLFLKLLLQHGLPVLETIVRDSPERLVTFLSELQNVTKFLHNLCCHSKSIKNTAIICYIPSLRETLETLVFRMKALLAANKCHAAFHISILDNKDLHGDAIRTPAGSFATETNSDEEIPADDDDVDETVLDDTMSISSSTRRSSLENRSSKSSSLSKTSSRSKCF</sequence>
<organism evidence="7 8">
    <name type="scientific">Drosophila albomicans</name>
    <name type="common">Fruit fly</name>
    <dbReference type="NCBI Taxonomy" id="7291"/>
    <lineage>
        <taxon>Eukaryota</taxon>
        <taxon>Metazoa</taxon>
        <taxon>Ecdysozoa</taxon>
        <taxon>Arthropoda</taxon>
        <taxon>Hexapoda</taxon>
        <taxon>Insecta</taxon>
        <taxon>Pterygota</taxon>
        <taxon>Neoptera</taxon>
        <taxon>Endopterygota</taxon>
        <taxon>Diptera</taxon>
        <taxon>Brachycera</taxon>
        <taxon>Muscomorpha</taxon>
        <taxon>Ephydroidea</taxon>
        <taxon>Drosophilidae</taxon>
        <taxon>Drosophila</taxon>
    </lineage>
</organism>
<evidence type="ECO:0000256" key="5">
    <source>
        <dbReference type="ARBA" id="ARBA00093456"/>
    </source>
</evidence>
<reference evidence="8" key="1">
    <citation type="submission" date="2025-08" db="UniProtKB">
        <authorList>
            <consortium name="RefSeq"/>
        </authorList>
    </citation>
    <scope>IDENTIFICATION</scope>
    <source>
        <strain evidence="8">15112-1751.03</strain>
        <tissue evidence="8">Whole Adult</tissue>
    </source>
</reference>
<keyword evidence="4" id="KW-0539">Nucleus</keyword>
<comment type="subcellular location">
    <subcellularLocation>
        <location evidence="1">Nucleus</location>
    </subcellularLocation>
</comment>
<keyword evidence="3" id="KW-0832">Ubl conjugation</keyword>
<feature type="region of interest" description="Disordered" evidence="6">
    <location>
        <begin position="1437"/>
        <end position="1497"/>
    </location>
</feature>
<dbReference type="GO" id="GO:1990918">
    <property type="term" value="P:double-strand break repair involved in meiotic recombination"/>
    <property type="evidence" value="ECO:0007669"/>
    <property type="project" value="TreeGrafter"/>
</dbReference>